<dbReference type="FunFam" id="2.30.30.40:FF:000003">
    <property type="entry name" value="Sorbin and SH3 domain-containing protein 1 isoform 2"/>
    <property type="match status" value="1"/>
</dbReference>
<dbReference type="FunFam" id="2.30.30.40:FF:000004">
    <property type="entry name" value="Sorbin and SH3 domain-containing protein 1 isoform 2"/>
    <property type="match status" value="1"/>
</dbReference>
<dbReference type="GO" id="GO:0005886">
    <property type="term" value="C:plasma membrane"/>
    <property type="evidence" value="ECO:0007669"/>
    <property type="project" value="UniProtKB-SubCell"/>
</dbReference>
<dbReference type="GO" id="GO:0007219">
    <property type="term" value="P:Notch signaling pathway"/>
    <property type="evidence" value="ECO:0007669"/>
    <property type="project" value="TreeGrafter"/>
</dbReference>
<evidence type="ECO:0000256" key="3">
    <source>
        <dbReference type="ARBA" id="ARBA00004496"/>
    </source>
</evidence>
<comment type="subcellular location">
    <subcellularLocation>
        <location evidence="2">Cell junction</location>
        <location evidence="2">Focal adhesion</location>
    </subcellularLocation>
    <subcellularLocation>
        <location evidence="1">Cell membrane</location>
    </subcellularLocation>
    <subcellularLocation>
        <location evidence="3">Cytoplasm</location>
    </subcellularLocation>
</comment>
<reference evidence="15" key="2">
    <citation type="submission" date="2025-08" db="UniProtKB">
        <authorList>
            <consortium name="Ensembl"/>
        </authorList>
    </citation>
    <scope>IDENTIFICATION</scope>
</reference>
<dbReference type="Proteomes" id="UP000028761">
    <property type="component" value="Chromosome 3"/>
</dbReference>
<dbReference type="AlphaFoldDB" id="A0A2I3M6X5"/>
<dbReference type="PANTHER" id="PTHR14167:SF56">
    <property type="entry name" value="SORBIN AND SH3 DOMAIN-CONTAINING PROTEIN 2"/>
    <property type="match status" value="1"/>
</dbReference>
<feature type="domain" description="SH3" evidence="13">
    <location>
        <begin position="494"/>
        <end position="553"/>
    </location>
</feature>
<dbReference type="InterPro" id="IPR003127">
    <property type="entry name" value="SoHo_dom"/>
</dbReference>
<evidence type="ECO:0000259" key="14">
    <source>
        <dbReference type="PROSITE" id="PS50831"/>
    </source>
</evidence>
<dbReference type="GeneTree" id="ENSGT00940000157056"/>
<evidence type="ECO:0000313" key="15">
    <source>
        <dbReference type="Ensembl" id="ENSPANP00000031492.2"/>
    </source>
</evidence>
<gene>
    <name evidence="15" type="primary">SORBS2</name>
</gene>
<protein>
    <submittedName>
        <fullName evidence="15">Sorbin and SH3 domain containing 2</fullName>
    </submittedName>
</protein>
<keyword evidence="8" id="KW-0677">Repeat</keyword>
<feature type="compositionally biased region" description="Pro residues" evidence="12">
    <location>
        <begin position="253"/>
        <end position="266"/>
    </location>
</feature>
<evidence type="ECO:0000313" key="16">
    <source>
        <dbReference type="Proteomes" id="UP000028761"/>
    </source>
</evidence>
<feature type="compositionally biased region" description="Polar residues" evidence="12">
    <location>
        <begin position="69"/>
        <end position="78"/>
    </location>
</feature>
<keyword evidence="5" id="KW-1003">Cell membrane</keyword>
<organism evidence="15 16">
    <name type="scientific">Papio anubis</name>
    <name type="common">Olive baboon</name>
    <dbReference type="NCBI Taxonomy" id="9555"/>
    <lineage>
        <taxon>Eukaryota</taxon>
        <taxon>Metazoa</taxon>
        <taxon>Chordata</taxon>
        <taxon>Craniata</taxon>
        <taxon>Vertebrata</taxon>
        <taxon>Euteleostomi</taxon>
        <taxon>Mammalia</taxon>
        <taxon>Eutheria</taxon>
        <taxon>Euarchontoglires</taxon>
        <taxon>Primates</taxon>
        <taxon>Haplorrhini</taxon>
        <taxon>Catarrhini</taxon>
        <taxon>Cercopithecidae</taxon>
        <taxon>Cercopithecinae</taxon>
        <taxon>Papio</taxon>
    </lineage>
</organism>
<dbReference type="FunFam" id="2.30.30.40:FF:000001">
    <property type="entry name" value="Sorbin and SH3 domain-containing protein 1 isoform 2"/>
    <property type="match status" value="1"/>
</dbReference>
<feature type="compositionally biased region" description="Polar residues" evidence="12">
    <location>
        <begin position="1"/>
        <end position="16"/>
    </location>
</feature>
<sequence>MSVTLTSVKRVQSSPNLLAAGRDSQSPDSAWRSYNDGNQETLNGDATYSSLAAKGFRSVRPNLQDKRSPTQSQITVNGNSGGAVSPMSYYQRPFSPSAYSLPASLNSSIVMQHGTSLDSTETYPQHAHSLDGTTSSSVPLYRSSEEEKRVTVIKAPHYPGIGPVDESGIPTAIRTTVDRPKDWYKTMFKQIHMVHKPDDDTDMYHTPYTYNAGLYNPPYSAQSHPAAKTQTYRPLSKSHSDNSTNAFKDASSPVPPQHVPPPVPPLRPRDRSSTEKHDWDPPDRKVDTRKFRSEPRSIFEYEPGKSSILQHERPPPLPTTPTPVPREPGRKPLSSSRLGEVTGSPSPPPRSGAPTPSSRAPALSPTRPPKKPLDYVQDHSSGVFNEASLYQSSIDRSLERPMSSASMASDFRKRRKSEPAVGPPRGLGDQSVSRTSPGRADLPGSSTTLTKSFTSSSPSSPSRAKDRESPRSYSSTLTDTGRSTPRERRGTPEKEKLPAKAVYDFKAQTSKELSFKKGDTVYILRKIDHNWYEGEHHGRVGIFPISYVEKLTPPEKAQPARPPPPAQPGEIGEAIAKYNFSADTNVELSLRKGDRVILLKRVDQNWYEGKIPGTNRQGIFPVSYVEVVKKNTKGAEDYPDPPIPHSYSSDRIHSLSSNKPQRPVFTHENIQGGGEPFQALYNYTPRNEDELELRESDVIDVMEKCDDGWFVGTSRRTKFFGTFPGNYVKRL</sequence>
<feature type="compositionally biased region" description="Polar residues" evidence="12">
    <location>
        <begin position="35"/>
        <end position="50"/>
    </location>
</feature>
<feature type="compositionally biased region" description="Basic and acidic residues" evidence="12">
    <location>
        <begin position="267"/>
        <end position="303"/>
    </location>
</feature>
<feature type="domain" description="SoHo" evidence="14">
    <location>
        <begin position="152"/>
        <end position="213"/>
    </location>
</feature>
<dbReference type="ExpressionAtlas" id="A0A2I3M6X5">
    <property type="expression patterns" value="baseline"/>
</dbReference>
<keyword evidence="10" id="KW-0472">Membrane</keyword>
<evidence type="ECO:0000256" key="7">
    <source>
        <dbReference type="ARBA" id="ARBA00022553"/>
    </source>
</evidence>
<keyword evidence="16" id="KW-1185">Reference proteome</keyword>
<keyword evidence="7" id="KW-0597">Phosphoprotein</keyword>
<dbReference type="Bgee" id="ENSPANG00000014464">
    <property type="expression patterns" value="Expressed in heart and 66 other cell types or tissues"/>
</dbReference>
<evidence type="ECO:0000256" key="5">
    <source>
        <dbReference type="ARBA" id="ARBA00022475"/>
    </source>
</evidence>
<dbReference type="GO" id="GO:0045202">
    <property type="term" value="C:synapse"/>
    <property type="evidence" value="ECO:0007669"/>
    <property type="project" value="TreeGrafter"/>
</dbReference>
<dbReference type="Ensembl" id="ENSPANT00000050816.2">
    <property type="protein sequence ID" value="ENSPANP00000031492.2"/>
    <property type="gene ID" value="ENSPANG00000014464.3"/>
</dbReference>
<dbReference type="GO" id="GO:0005737">
    <property type="term" value="C:cytoplasm"/>
    <property type="evidence" value="ECO:0007669"/>
    <property type="project" value="UniProtKB-SubCell"/>
</dbReference>
<dbReference type="Gene3D" id="2.30.30.40">
    <property type="entry name" value="SH3 Domains"/>
    <property type="match status" value="3"/>
</dbReference>
<dbReference type="PRINTS" id="PR00499">
    <property type="entry name" value="P67PHOX"/>
</dbReference>
<dbReference type="InterPro" id="IPR001452">
    <property type="entry name" value="SH3_domain"/>
</dbReference>
<dbReference type="InterPro" id="IPR036028">
    <property type="entry name" value="SH3-like_dom_sf"/>
</dbReference>
<evidence type="ECO:0000256" key="12">
    <source>
        <dbReference type="SAM" id="MobiDB-lite"/>
    </source>
</evidence>
<feature type="region of interest" description="Disordered" evidence="12">
    <location>
        <begin position="221"/>
        <end position="379"/>
    </location>
</feature>
<dbReference type="SMART" id="SM00459">
    <property type="entry name" value="Sorb"/>
    <property type="match status" value="1"/>
</dbReference>
<evidence type="ECO:0000259" key="13">
    <source>
        <dbReference type="PROSITE" id="PS50002"/>
    </source>
</evidence>
<evidence type="ECO:0000256" key="1">
    <source>
        <dbReference type="ARBA" id="ARBA00004236"/>
    </source>
</evidence>
<feature type="compositionally biased region" description="Polar residues" evidence="12">
    <location>
        <begin position="471"/>
        <end position="483"/>
    </location>
</feature>
<feature type="domain" description="SH3" evidence="13">
    <location>
        <begin position="672"/>
        <end position="731"/>
    </location>
</feature>
<reference evidence="15 16" key="1">
    <citation type="submission" date="2012-03" db="EMBL/GenBank/DDBJ databases">
        <title>Whole Genome Assembly of Papio anubis.</title>
        <authorList>
            <person name="Liu Y.L."/>
            <person name="Abraham K.A."/>
            <person name="Akbar H.A."/>
            <person name="Ali S.A."/>
            <person name="Anosike U.A."/>
            <person name="Aqrawi P.A."/>
            <person name="Arias F.A."/>
            <person name="Attaway T.A."/>
            <person name="Awwad R.A."/>
            <person name="Babu C.B."/>
            <person name="Bandaranaike D.B."/>
            <person name="Battles P.B."/>
            <person name="Bell A.B."/>
            <person name="Beltran B.B."/>
            <person name="Berhane-Mersha D.B."/>
            <person name="Bess C.B."/>
            <person name="Bickham C.B."/>
            <person name="Bolden T.B."/>
            <person name="Carter K.C."/>
            <person name="Chau D.C."/>
            <person name="Chavez A.C."/>
            <person name="Clerc-Blankenburg K.C."/>
            <person name="Coyle M.C."/>
            <person name="Dao M.D."/>
            <person name="Davila M.L.D."/>
            <person name="Davy-Carroll L.D."/>
            <person name="Denson S.D."/>
            <person name="Dinh H.D."/>
            <person name="Fernandez S.F."/>
            <person name="Fernando P.F."/>
            <person name="Forbes L.F."/>
            <person name="Francis C.F."/>
            <person name="Francisco L.F."/>
            <person name="Fu Q.F."/>
            <person name="Garcia-Iii R.G."/>
            <person name="Garrett T.G."/>
            <person name="Gross S.G."/>
            <person name="Gubbala S.G."/>
            <person name="Hirani K.H."/>
            <person name="Hogues M.H."/>
            <person name="Hollins B.H."/>
            <person name="Jackson L.J."/>
            <person name="Javaid M.J."/>
            <person name="Jhangiani S.J."/>
            <person name="Johnson A.J."/>
            <person name="Johnson B.J."/>
            <person name="Jones J.J."/>
            <person name="Joshi V.J."/>
            <person name="Kalu J.K."/>
            <person name="Khan N.K."/>
            <person name="Korchina V.K."/>
            <person name="Kovar C.K."/>
            <person name="Lago L.L."/>
            <person name="Lara F.L."/>
            <person name="Le T.-K.L."/>
            <person name="Lee S.L."/>
            <person name="Legall-Iii F.L."/>
            <person name="Lemon S.L."/>
            <person name="Liu J.L."/>
            <person name="Liu Y.-S.L."/>
            <person name="Liyanage D.L."/>
            <person name="Lopez J.L."/>
            <person name="Lorensuhewa L.L."/>
            <person name="Mata R.M."/>
            <person name="Mathew T.M."/>
            <person name="Mercado C.M."/>
            <person name="Mercado I.M."/>
            <person name="Morales K.M."/>
            <person name="Morgan M.M."/>
            <person name="Munidasa M.M."/>
            <person name="Ngo D.N."/>
            <person name="Nguyen L.N."/>
            <person name="Nguyen T.N."/>
            <person name="Nguyen N.N."/>
            <person name="Obregon M.O."/>
            <person name="Okwuonu G.O."/>
            <person name="Ongeri F.O."/>
            <person name="Onwere C.O."/>
            <person name="Osifeso I.O."/>
            <person name="Parra A.P."/>
            <person name="Patil S.P."/>
            <person name="Perez A.P."/>
            <person name="Perez Y.P."/>
            <person name="Pham C.P."/>
            <person name="Pu L.-L.P."/>
            <person name="Puazo M.P."/>
            <person name="Quiroz J.Q."/>
            <person name="Rouhana J.R."/>
            <person name="Ruiz M.R."/>
            <person name="Ruiz S.-J.R."/>
            <person name="Saada N.S."/>
            <person name="Santibanez J.S."/>
            <person name="Scheel M.S."/>
            <person name="Schneider B.S."/>
            <person name="Simmons D.S."/>
            <person name="Sisson I.S."/>
            <person name="Tang L.-Y.T."/>
            <person name="Thornton R.T."/>
            <person name="Tisius J.T."/>
            <person name="Toledanes G.T."/>
            <person name="Trejos Z.T."/>
            <person name="Usmani K.U."/>
            <person name="Varghese R.V."/>
            <person name="Vattathil S.V."/>
            <person name="Vee V.V."/>
            <person name="Walker D.W."/>
            <person name="Weissenberger G.W."/>
            <person name="White C.W."/>
            <person name="Williams A.W."/>
            <person name="Woodworth J.W."/>
            <person name="Wright R.W."/>
            <person name="Zhu Y.Z."/>
            <person name="Han Y.H."/>
            <person name="Newsham I.N."/>
            <person name="Nazareth L.N."/>
            <person name="Worley K.W."/>
            <person name="Muzny D.M."/>
            <person name="Rogers J.R."/>
            <person name="Gibbs R.G."/>
        </authorList>
    </citation>
    <scope>NUCLEOTIDE SEQUENCE [LARGE SCALE GENOMIC DNA]</scope>
</reference>
<dbReference type="CDD" id="cd11923">
    <property type="entry name" value="SH3_Sorbs2_2"/>
    <property type="match status" value="1"/>
</dbReference>
<evidence type="ECO:0000256" key="11">
    <source>
        <dbReference type="PROSITE-ProRule" id="PRU00192"/>
    </source>
</evidence>
<dbReference type="PRINTS" id="PR00452">
    <property type="entry name" value="SH3DOMAIN"/>
</dbReference>
<keyword evidence="9" id="KW-0965">Cell junction</keyword>
<dbReference type="PANTHER" id="PTHR14167">
    <property type="entry name" value="SH3 DOMAIN-CONTAINING"/>
    <property type="match status" value="1"/>
</dbReference>
<dbReference type="GO" id="GO:0043025">
    <property type="term" value="C:neuronal cell body"/>
    <property type="evidence" value="ECO:0007669"/>
    <property type="project" value="TreeGrafter"/>
</dbReference>
<dbReference type="PROSITE" id="PS50831">
    <property type="entry name" value="SOHO"/>
    <property type="match status" value="1"/>
</dbReference>
<evidence type="ECO:0000256" key="8">
    <source>
        <dbReference type="ARBA" id="ARBA00022737"/>
    </source>
</evidence>
<feature type="region of interest" description="Disordered" evidence="12">
    <location>
        <begin position="119"/>
        <end position="140"/>
    </location>
</feature>
<proteinExistence type="predicted"/>
<dbReference type="SUPFAM" id="SSF50044">
    <property type="entry name" value="SH3-domain"/>
    <property type="match status" value="3"/>
</dbReference>
<evidence type="ECO:0000256" key="10">
    <source>
        <dbReference type="ARBA" id="ARBA00023136"/>
    </source>
</evidence>
<dbReference type="GO" id="GO:0030425">
    <property type="term" value="C:dendrite"/>
    <property type="evidence" value="ECO:0007669"/>
    <property type="project" value="TreeGrafter"/>
</dbReference>
<feature type="compositionally biased region" description="Basic and acidic residues" evidence="12">
    <location>
        <begin position="484"/>
        <end position="498"/>
    </location>
</feature>
<dbReference type="PROSITE" id="PS50002">
    <property type="entry name" value="SH3"/>
    <property type="match status" value="3"/>
</dbReference>
<keyword evidence="6" id="KW-0963">Cytoplasm</keyword>
<dbReference type="Pfam" id="PF14604">
    <property type="entry name" value="SH3_9"/>
    <property type="match status" value="1"/>
</dbReference>
<dbReference type="GO" id="GO:0005925">
    <property type="term" value="C:focal adhesion"/>
    <property type="evidence" value="ECO:0007669"/>
    <property type="project" value="UniProtKB-SubCell"/>
</dbReference>
<evidence type="ECO:0000256" key="6">
    <source>
        <dbReference type="ARBA" id="ARBA00022490"/>
    </source>
</evidence>
<keyword evidence="4 11" id="KW-0728">SH3 domain</keyword>
<feature type="compositionally biased region" description="Polar residues" evidence="12">
    <location>
        <begin position="221"/>
        <end position="233"/>
    </location>
</feature>
<name>A0A2I3M6X5_PAPAN</name>
<dbReference type="Pfam" id="PF02208">
    <property type="entry name" value="Sorb"/>
    <property type="match status" value="1"/>
</dbReference>
<feature type="compositionally biased region" description="Pro residues" evidence="12">
    <location>
        <begin position="315"/>
        <end position="326"/>
    </location>
</feature>
<dbReference type="InterPro" id="IPR050384">
    <property type="entry name" value="Endophilin_SH3RF"/>
</dbReference>
<evidence type="ECO:0000256" key="4">
    <source>
        <dbReference type="ARBA" id="ARBA00022443"/>
    </source>
</evidence>
<evidence type="ECO:0000256" key="9">
    <source>
        <dbReference type="ARBA" id="ARBA00022949"/>
    </source>
</evidence>
<reference evidence="15" key="3">
    <citation type="submission" date="2025-09" db="UniProtKB">
        <authorList>
            <consortium name="Ensembl"/>
        </authorList>
    </citation>
    <scope>IDENTIFICATION</scope>
</reference>
<evidence type="ECO:0000256" key="2">
    <source>
        <dbReference type="ARBA" id="ARBA00004246"/>
    </source>
</evidence>
<feature type="region of interest" description="Disordered" evidence="12">
    <location>
        <begin position="1"/>
        <end position="82"/>
    </location>
</feature>
<dbReference type="SMART" id="SM00326">
    <property type="entry name" value="SH3"/>
    <property type="match status" value="3"/>
</dbReference>
<feature type="domain" description="SH3" evidence="13">
    <location>
        <begin position="569"/>
        <end position="630"/>
    </location>
</feature>
<feature type="region of interest" description="Disordered" evidence="12">
    <location>
        <begin position="393"/>
        <end position="500"/>
    </location>
</feature>
<feature type="compositionally biased region" description="Low complexity" evidence="12">
    <location>
        <begin position="352"/>
        <end position="361"/>
    </location>
</feature>
<feature type="compositionally biased region" description="Low complexity" evidence="12">
    <location>
        <begin position="445"/>
        <end position="462"/>
    </location>
</feature>
<accession>A0A2I3M6X5</accession>
<dbReference type="Pfam" id="PF00018">
    <property type="entry name" value="SH3_1"/>
    <property type="match status" value="2"/>
</dbReference>